<dbReference type="InterPro" id="IPR025623">
    <property type="entry name" value="YusW"/>
</dbReference>
<name>A0ABR8W8Z4_9BACL</name>
<keyword evidence="4" id="KW-1185">Reference proteome</keyword>
<reference evidence="3 4" key="1">
    <citation type="submission" date="2020-08" db="EMBL/GenBank/DDBJ databases">
        <title>A Genomic Blueprint of the Chicken Gut Microbiome.</title>
        <authorList>
            <person name="Gilroy R."/>
            <person name="Ravi A."/>
            <person name="Getino M."/>
            <person name="Pursley I."/>
            <person name="Horton D.L."/>
            <person name="Alikhan N.-F."/>
            <person name="Baker D."/>
            <person name="Gharbi K."/>
            <person name="Hall N."/>
            <person name="Watson M."/>
            <person name="Adriaenssens E.M."/>
            <person name="Foster-Nyarko E."/>
            <person name="Jarju S."/>
            <person name="Secka A."/>
            <person name="Antonio M."/>
            <person name="Oren A."/>
            <person name="Chaudhuri R."/>
            <person name="La Ragione R.M."/>
            <person name="Hildebrand F."/>
            <person name="Pallen M.J."/>
        </authorList>
    </citation>
    <scope>NUCLEOTIDE SEQUENCE [LARGE SCALE GENOMIC DNA]</scope>
    <source>
        <strain evidence="3 4">Sa1BUA13</strain>
    </source>
</reference>
<evidence type="ECO:0008006" key="5">
    <source>
        <dbReference type="Google" id="ProtNLM"/>
    </source>
</evidence>
<protein>
    <recommendedName>
        <fullName evidence="5">YusW-like protein</fullName>
    </recommendedName>
</protein>
<evidence type="ECO:0000256" key="1">
    <source>
        <dbReference type="SAM" id="MobiDB-lite"/>
    </source>
</evidence>
<sequence>MTSNKKNLLAPILFSSVLLLAACGDDEQVTEPVNNENQGQPADAGGTSNASPEGGLDEGSIGGETFGFTELDVNVDFPDMDDMIEINYEEDRDKVEAEYQNKMTETNLSGNDAMDEIEPGLSQLELTTDTPDDEAISQVVEAFGIDSGYTEIEIEVRYPDGTDKEYKQTGN</sequence>
<evidence type="ECO:0000313" key="4">
    <source>
        <dbReference type="Proteomes" id="UP000658980"/>
    </source>
</evidence>
<organism evidence="3 4">
    <name type="scientific">Planococcus wigleyi</name>
    <dbReference type="NCBI Taxonomy" id="2762216"/>
    <lineage>
        <taxon>Bacteria</taxon>
        <taxon>Bacillati</taxon>
        <taxon>Bacillota</taxon>
        <taxon>Bacilli</taxon>
        <taxon>Bacillales</taxon>
        <taxon>Caryophanaceae</taxon>
        <taxon>Planococcus</taxon>
    </lineage>
</organism>
<dbReference type="Pfam" id="PF14039">
    <property type="entry name" value="YusW"/>
    <property type="match status" value="1"/>
</dbReference>
<accession>A0ABR8W8Z4</accession>
<evidence type="ECO:0000256" key="2">
    <source>
        <dbReference type="SAM" id="SignalP"/>
    </source>
</evidence>
<keyword evidence="2" id="KW-0732">Signal</keyword>
<dbReference type="EMBL" id="JACSPU010000001">
    <property type="protein sequence ID" value="MBD8013206.1"/>
    <property type="molecule type" value="Genomic_DNA"/>
</dbReference>
<feature type="region of interest" description="Disordered" evidence="1">
    <location>
        <begin position="30"/>
        <end position="65"/>
    </location>
</feature>
<dbReference type="PROSITE" id="PS51257">
    <property type="entry name" value="PROKAR_LIPOPROTEIN"/>
    <property type="match status" value="1"/>
</dbReference>
<dbReference type="RefSeq" id="WP_191713472.1">
    <property type="nucleotide sequence ID" value="NZ_JACSPU010000001.1"/>
</dbReference>
<dbReference type="Proteomes" id="UP000658980">
    <property type="component" value="Unassembled WGS sequence"/>
</dbReference>
<comment type="caution">
    <text evidence="3">The sequence shown here is derived from an EMBL/GenBank/DDBJ whole genome shotgun (WGS) entry which is preliminary data.</text>
</comment>
<proteinExistence type="predicted"/>
<gene>
    <name evidence="3" type="ORF">H9630_00130</name>
</gene>
<feature type="compositionally biased region" description="Polar residues" evidence="1">
    <location>
        <begin position="31"/>
        <end position="51"/>
    </location>
</feature>
<feature type="chain" id="PRO_5047485149" description="YusW-like protein" evidence="2">
    <location>
        <begin position="22"/>
        <end position="171"/>
    </location>
</feature>
<evidence type="ECO:0000313" key="3">
    <source>
        <dbReference type="EMBL" id="MBD8013206.1"/>
    </source>
</evidence>
<feature type="signal peptide" evidence="2">
    <location>
        <begin position="1"/>
        <end position="21"/>
    </location>
</feature>